<dbReference type="PIRSF" id="PIRSF003101">
    <property type="entry name" value="FtsA"/>
    <property type="match status" value="1"/>
</dbReference>
<comment type="subunit">
    <text evidence="5">Self-interacts. Interacts with FtsZ.</text>
</comment>
<keyword evidence="2 5" id="KW-0132">Cell division</keyword>
<dbReference type="InterPro" id="IPR043129">
    <property type="entry name" value="ATPase_NBD"/>
</dbReference>
<dbReference type="InterPro" id="IPR003494">
    <property type="entry name" value="SHS2_FtsA"/>
</dbReference>
<evidence type="ECO:0000256" key="5">
    <source>
        <dbReference type="HAMAP-Rule" id="MF_02033"/>
    </source>
</evidence>
<dbReference type="Pfam" id="PF02491">
    <property type="entry name" value="SHS2_FTSA"/>
    <property type="match status" value="1"/>
</dbReference>
<sequence>MSDNLICGVDIGSSKIATVVGIKAEDVNELKIIGFNTTESRGVRKGLIVDIQDVTSSVEESVEKAERMAGHKITSAYVSVGGPHISSLNSHGIVAVSNPSGEISMDDVDRVVEAARAISLSTTRQIIDVSSRDFMVDGQGGIKNATGMSGVRLEVDTHIITASQTNLKNIDKVFDDLGLENHGFVFSGKASSEAVLTHTEKELGVVMVDIGGGKIDIALYVDGSLSYSSSIAVGARHITNDIAVGLRISLDSAEKIKLHLSKSLLNREAMKKKTPQLDFRELNLPEDINEVSLKTLVDGIIAPRLEEIFKLIFEEIEKSGFGQMVPSGLVITGGGALTVGMLETGKKVVGLPIRIGYPEGVSGLIDEIIDPQFSTTVGLLLYGKRNTMTEKTGFKNFNKIWKDFSIGGQMGNLKNFFKQFIP</sequence>
<dbReference type="GO" id="GO:0009898">
    <property type="term" value="C:cytoplasmic side of plasma membrane"/>
    <property type="evidence" value="ECO:0007669"/>
    <property type="project" value="UniProtKB-UniRule"/>
</dbReference>
<comment type="similarity">
    <text evidence="5 6">Belongs to the FtsA/MreB family.</text>
</comment>
<comment type="function">
    <text evidence="5 6">Cell division protein that is involved in the assembly of the Z ring. May serve as a membrane anchor for the Z ring.</text>
</comment>
<evidence type="ECO:0000313" key="9">
    <source>
        <dbReference type="Proteomes" id="UP000034536"/>
    </source>
</evidence>
<dbReference type="HAMAP" id="MF_02033">
    <property type="entry name" value="FtsA"/>
    <property type="match status" value="1"/>
</dbReference>
<proteinExistence type="inferred from homology"/>
<organism evidence="8 9">
    <name type="scientific">Candidatus Roizmanbacteria bacterium GW2011_GWA2_35_8</name>
    <dbReference type="NCBI Taxonomy" id="1618479"/>
    <lineage>
        <taxon>Bacteria</taxon>
        <taxon>Candidatus Roizmaniibacteriota</taxon>
    </lineage>
</organism>
<dbReference type="NCBIfam" id="TIGR01174">
    <property type="entry name" value="ftsA"/>
    <property type="match status" value="1"/>
</dbReference>
<dbReference type="Gene3D" id="3.30.420.40">
    <property type="match status" value="2"/>
</dbReference>
<dbReference type="PATRIC" id="fig|1618479.3.peg.194"/>
<protein>
    <recommendedName>
        <fullName evidence="5 6">Cell division protein FtsA</fullName>
    </recommendedName>
</protein>
<dbReference type="InterPro" id="IPR020823">
    <property type="entry name" value="Cell_div_FtsA"/>
</dbReference>
<reference evidence="8 9" key="1">
    <citation type="journal article" date="2015" name="Nature">
        <title>rRNA introns, odd ribosomes, and small enigmatic genomes across a large radiation of phyla.</title>
        <authorList>
            <person name="Brown C.T."/>
            <person name="Hug L.A."/>
            <person name="Thomas B.C."/>
            <person name="Sharon I."/>
            <person name="Castelle C.J."/>
            <person name="Singh A."/>
            <person name="Wilkins M.J."/>
            <person name="Williams K.H."/>
            <person name="Banfield J.F."/>
        </authorList>
    </citation>
    <scope>NUCLEOTIDE SEQUENCE [LARGE SCALE GENOMIC DNA]</scope>
</reference>
<evidence type="ECO:0000259" key="7">
    <source>
        <dbReference type="SMART" id="SM00842"/>
    </source>
</evidence>
<comment type="subcellular location">
    <subcellularLocation>
        <location evidence="5">Cell membrane</location>
        <topology evidence="5">Peripheral membrane protein</topology>
        <orientation evidence="5">Cytoplasmic side</orientation>
    </subcellularLocation>
    <text evidence="5">Localizes to the Z ring in an FtsZ-dependent manner. Targeted to the membrane through a conserved C-terminal amphipathic helix.</text>
</comment>
<keyword evidence="3 5" id="KW-0472">Membrane</keyword>
<evidence type="ECO:0000256" key="3">
    <source>
        <dbReference type="ARBA" id="ARBA00023136"/>
    </source>
</evidence>
<feature type="domain" description="SHS2" evidence="7">
    <location>
        <begin position="6"/>
        <end position="195"/>
    </location>
</feature>
<evidence type="ECO:0000256" key="4">
    <source>
        <dbReference type="ARBA" id="ARBA00023306"/>
    </source>
</evidence>
<dbReference type="GO" id="GO:0032153">
    <property type="term" value="C:cell division site"/>
    <property type="evidence" value="ECO:0007669"/>
    <property type="project" value="UniProtKB-UniRule"/>
</dbReference>
<comment type="caution">
    <text evidence="8">The sequence shown here is derived from an EMBL/GenBank/DDBJ whole genome shotgun (WGS) entry which is preliminary data.</text>
</comment>
<dbReference type="Pfam" id="PF14450">
    <property type="entry name" value="FtsA"/>
    <property type="match status" value="1"/>
</dbReference>
<keyword evidence="4 5" id="KW-0131">Cell cycle</keyword>
<keyword evidence="1 5" id="KW-1003">Cell membrane</keyword>
<evidence type="ECO:0000256" key="6">
    <source>
        <dbReference type="PIRNR" id="PIRNR003101"/>
    </source>
</evidence>
<evidence type="ECO:0000256" key="1">
    <source>
        <dbReference type="ARBA" id="ARBA00022475"/>
    </source>
</evidence>
<dbReference type="InterPro" id="IPR050696">
    <property type="entry name" value="FtsA/MreB"/>
</dbReference>
<evidence type="ECO:0000313" key="8">
    <source>
        <dbReference type="EMBL" id="KKP86932.1"/>
    </source>
</evidence>
<gene>
    <name evidence="5" type="primary">ftsA</name>
    <name evidence="8" type="ORF">UR89_C0010G0003</name>
</gene>
<dbReference type="SUPFAM" id="SSF53067">
    <property type="entry name" value="Actin-like ATPase domain"/>
    <property type="match status" value="2"/>
</dbReference>
<dbReference type="PANTHER" id="PTHR32432">
    <property type="entry name" value="CELL DIVISION PROTEIN FTSA-RELATED"/>
    <property type="match status" value="1"/>
</dbReference>
<dbReference type="AlphaFoldDB" id="A0A0G0G5A9"/>
<dbReference type="GO" id="GO:0043093">
    <property type="term" value="P:FtsZ-dependent cytokinesis"/>
    <property type="evidence" value="ECO:0007669"/>
    <property type="project" value="UniProtKB-UniRule"/>
</dbReference>
<evidence type="ECO:0000256" key="2">
    <source>
        <dbReference type="ARBA" id="ARBA00022618"/>
    </source>
</evidence>
<name>A0A0G0G5A9_9BACT</name>
<dbReference type="Proteomes" id="UP000034536">
    <property type="component" value="Unassembled WGS sequence"/>
</dbReference>
<accession>A0A0G0G5A9</accession>
<dbReference type="SMART" id="SM00842">
    <property type="entry name" value="FtsA"/>
    <property type="match status" value="1"/>
</dbReference>
<dbReference type="PANTHER" id="PTHR32432:SF4">
    <property type="entry name" value="CELL DIVISION PROTEIN FTSA"/>
    <property type="match status" value="1"/>
</dbReference>
<dbReference type="EMBL" id="LBQX01000010">
    <property type="protein sequence ID" value="KKP86932.1"/>
    <property type="molecule type" value="Genomic_DNA"/>
</dbReference>
<dbReference type="CDD" id="cd24048">
    <property type="entry name" value="ASKHA_NBD_FtsA"/>
    <property type="match status" value="1"/>
</dbReference>